<dbReference type="Pfam" id="PF05175">
    <property type="entry name" value="MTS"/>
    <property type="match status" value="1"/>
</dbReference>
<protein>
    <recommendedName>
        <fullName evidence="2">Methyltransferase small domain-containing protein</fullName>
    </recommendedName>
</protein>
<sequence length="283" mass="30126">MRAAGCVFAEDEARLLLDEARDAAQLERLVARRVAGEPLEYVLGWVEFAGLRLAVAPGVFVPRRRTELLLELAQEAVSIRAARESTSGDTARESTSGGAARESAGGPPGGSTRRSRMETAPSLLEVCCGVAPVATAVKRRMPEASVVASDLDPAAVAVARTNLETLGGTVVEGDLFAALSGGRFDVIVANAPYVPSSEVVNMPREAREFEHPLALDGGDDGLALHRRIADEAAAWLAPGGTVLVETSRRQAPRDREIFEAHGWRVELVRDDELDATAVRATRP</sequence>
<dbReference type="CDD" id="cd02440">
    <property type="entry name" value="AdoMet_MTases"/>
    <property type="match status" value="1"/>
</dbReference>
<feature type="compositionally biased region" description="Polar residues" evidence="1">
    <location>
        <begin position="84"/>
        <end position="97"/>
    </location>
</feature>
<dbReference type="EMBL" id="BAABBX010000012">
    <property type="protein sequence ID" value="GAA4188730.1"/>
    <property type="molecule type" value="Genomic_DNA"/>
</dbReference>
<organism evidence="3 4">
    <name type="scientific">Gryllotalpicola kribbensis</name>
    <dbReference type="NCBI Taxonomy" id="993084"/>
    <lineage>
        <taxon>Bacteria</taxon>
        <taxon>Bacillati</taxon>
        <taxon>Actinomycetota</taxon>
        <taxon>Actinomycetes</taxon>
        <taxon>Micrococcales</taxon>
        <taxon>Microbacteriaceae</taxon>
        <taxon>Gryllotalpicola</taxon>
    </lineage>
</organism>
<dbReference type="PANTHER" id="PTHR18895">
    <property type="entry name" value="HEMK METHYLTRANSFERASE"/>
    <property type="match status" value="1"/>
</dbReference>
<evidence type="ECO:0000259" key="2">
    <source>
        <dbReference type="Pfam" id="PF05175"/>
    </source>
</evidence>
<gene>
    <name evidence="3" type="ORF">GCM10022288_15500</name>
</gene>
<feature type="region of interest" description="Disordered" evidence="1">
    <location>
        <begin position="81"/>
        <end position="117"/>
    </location>
</feature>
<reference evidence="4" key="1">
    <citation type="journal article" date="2019" name="Int. J. Syst. Evol. Microbiol.">
        <title>The Global Catalogue of Microorganisms (GCM) 10K type strain sequencing project: providing services to taxonomists for standard genome sequencing and annotation.</title>
        <authorList>
            <consortium name="The Broad Institute Genomics Platform"/>
            <consortium name="The Broad Institute Genome Sequencing Center for Infectious Disease"/>
            <person name="Wu L."/>
            <person name="Ma J."/>
        </authorList>
    </citation>
    <scope>NUCLEOTIDE SEQUENCE [LARGE SCALE GENOMIC DNA]</scope>
    <source>
        <strain evidence="4">JCM 17593</strain>
    </source>
</reference>
<evidence type="ECO:0000313" key="3">
    <source>
        <dbReference type="EMBL" id="GAA4188730.1"/>
    </source>
</evidence>
<dbReference type="PANTHER" id="PTHR18895:SF74">
    <property type="entry name" value="MTRF1L RELEASE FACTOR GLUTAMINE METHYLTRANSFERASE"/>
    <property type="match status" value="1"/>
</dbReference>
<feature type="domain" description="Methyltransferase small" evidence="2">
    <location>
        <begin position="122"/>
        <end position="197"/>
    </location>
</feature>
<evidence type="ECO:0000256" key="1">
    <source>
        <dbReference type="SAM" id="MobiDB-lite"/>
    </source>
</evidence>
<dbReference type="SUPFAM" id="SSF53335">
    <property type="entry name" value="S-adenosyl-L-methionine-dependent methyltransferases"/>
    <property type="match status" value="1"/>
</dbReference>
<comment type="caution">
    <text evidence="3">The sequence shown here is derived from an EMBL/GenBank/DDBJ whole genome shotgun (WGS) entry which is preliminary data.</text>
</comment>
<dbReference type="InterPro" id="IPR007848">
    <property type="entry name" value="Small_mtfrase_dom"/>
</dbReference>
<dbReference type="Gene3D" id="3.40.50.150">
    <property type="entry name" value="Vaccinia Virus protein VP39"/>
    <property type="match status" value="1"/>
</dbReference>
<dbReference type="InterPro" id="IPR050320">
    <property type="entry name" value="N5-glutamine_MTase"/>
</dbReference>
<dbReference type="InterPro" id="IPR029063">
    <property type="entry name" value="SAM-dependent_MTases_sf"/>
</dbReference>
<proteinExistence type="predicted"/>
<name>A0ABP8ARF7_9MICO</name>
<accession>A0ABP8ARF7</accession>
<evidence type="ECO:0000313" key="4">
    <source>
        <dbReference type="Proteomes" id="UP001500213"/>
    </source>
</evidence>
<dbReference type="Gene3D" id="1.10.8.10">
    <property type="entry name" value="DNA helicase RuvA subunit, C-terminal domain"/>
    <property type="match status" value="1"/>
</dbReference>
<dbReference type="Proteomes" id="UP001500213">
    <property type="component" value="Unassembled WGS sequence"/>
</dbReference>
<keyword evidence="4" id="KW-1185">Reference proteome</keyword>